<dbReference type="SUPFAM" id="SSF46785">
    <property type="entry name" value="Winged helix' DNA-binding domain"/>
    <property type="match status" value="1"/>
</dbReference>
<dbReference type="PANTHER" id="PTHR42756">
    <property type="entry name" value="TRANSCRIPTIONAL REGULATOR, MARR"/>
    <property type="match status" value="1"/>
</dbReference>
<sequence>MAQKVNMHDIVHSFRAVKKSFFQLLTEQSEKSGITGIQFYALKILRNEDQIGVTDLAEKMQLGASTVSGVVDRLVKAELVERNRSPIDRRSVTLVLTERGKEVHDTTNVRYSGILNNILEDLNEEEIIHMLNTHEQIIESLEKAREENQL</sequence>
<keyword evidence="1" id="KW-0805">Transcription regulation</keyword>
<gene>
    <name evidence="5" type="ORF">J2Z32_004304</name>
</gene>
<feature type="domain" description="HTH marR-type" evidence="4">
    <location>
        <begin position="1"/>
        <end position="139"/>
    </location>
</feature>
<keyword evidence="6" id="KW-1185">Reference proteome</keyword>
<dbReference type="InterPro" id="IPR036390">
    <property type="entry name" value="WH_DNA-bd_sf"/>
</dbReference>
<accession>A0ABS4FYG5</accession>
<dbReference type="PROSITE" id="PS01117">
    <property type="entry name" value="HTH_MARR_1"/>
    <property type="match status" value="1"/>
</dbReference>
<evidence type="ECO:0000313" key="5">
    <source>
        <dbReference type="EMBL" id="MBP1907624.1"/>
    </source>
</evidence>
<keyword evidence="3" id="KW-0804">Transcription</keyword>
<dbReference type="PANTHER" id="PTHR42756:SF1">
    <property type="entry name" value="TRANSCRIPTIONAL REPRESSOR OF EMRAB OPERON"/>
    <property type="match status" value="1"/>
</dbReference>
<proteinExistence type="predicted"/>
<dbReference type="InterPro" id="IPR000835">
    <property type="entry name" value="HTH_MarR-typ"/>
</dbReference>
<dbReference type="GO" id="GO:0003677">
    <property type="term" value="F:DNA binding"/>
    <property type="evidence" value="ECO:0007669"/>
    <property type="project" value="UniProtKB-KW"/>
</dbReference>
<evidence type="ECO:0000256" key="1">
    <source>
        <dbReference type="ARBA" id="ARBA00023015"/>
    </source>
</evidence>
<evidence type="ECO:0000313" key="6">
    <source>
        <dbReference type="Proteomes" id="UP001519272"/>
    </source>
</evidence>
<dbReference type="Proteomes" id="UP001519272">
    <property type="component" value="Unassembled WGS sequence"/>
</dbReference>
<dbReference type="EMBL" id="JAGGKG010000030">
    <property type="protein sequence ID" value="MBP1907624.1"/>
    <property type="molecule type" value="Genomic_DNA"/>
</dbReference>
<evidence type="ECO:0000256" key="2">
    <source>
        <dbReference type="ARBA" id="ARBA00023125"/>
    </source>
</evidence>
<evidence type="ECO:0000256" key="3">
    <source>
        <dbReference type="ARBA" id="ARBA00023163"/>
    </source>
</evidence>
<dbReference type="InterPro" id="IPR036388">
    <property type="entry name" value="WH-like_DNA-bd_sf"/>
</dbReference>
<protein>
    <submittedName>
        <fullName evidence="5">DNA-binding MarR family transcriptional regulator</fullName>
    </submittedName>
</protein>
<dbReference type="SMART" id="SM00347">
    <property type="entry name" value="HTH_MARR"/>
    <property type="match status" value="1"/>
</dbReference>
<name>A0ABS4FYG5_9BACL</name>
<reference evidence="5 6" key="1">
    <citation type="submission" date="2021-03" db="EMBL/GenBank/DDBJ databases">
        <title>Genomic Encyclopedia of Type Strains, Phase IV (KMG-IV): sequencing the most valuable type-strain genomes for metagenomic binning, comparative biology and taxonomic classification.</title>
        <authorList>
            <person name="Goeker M."/>
        </authorList>
    </citation>
    <scope>NUCLEOTIDE SEQUENCE [LARGE SCALE GENOMIC DNA]</scope>
    <source>
        <strain evidence="5 6">DSM 14349</strain>
    </source>
</reference>
<keyword evidence="2 5" id="KW-0238">DNA-binding</keyword>
<organism evidence="5 6">
    <name type="scientific">Paenibacillus turicensis</name>
    <dbReference type="NCBI Taxonomy" id="160487"/>
    <lineage>
        <taxon>Bacteria</taxon>
        <taxon>Bacillati</taxon>
        <taxon>Bacillota</taxon>
        <taxon>Bacilli</taxon>
        <taxon>Bacillales</taxon>
        <taxon>Paenibacillaceae</taxon>
        <taxon>Paenibacillus</taxon>
    </lineage>
</organism>
<dbReference type="PROSITE" id="PS50995">
    <property type="entry name" value="HTH_MARR_2"/>
    <property type="match status" value="1"/>
</dbReference>
<dbReference type="RefSeq" id="WP_245251680.1">
    <property type="nucleotide sequence ID" value="NZ_JAGGKG010000030.1"/>
</dbReference>
<dbReference type="Gene3D" id="1.10.10.10">
    <property type="entry name" value="Winged helix-like DNA-binding domain superfamily/Winged helix DNA-binding domain"/>
    <property type="match status" value="1"/>
</dbReference>
<comment type="caution">
    <text evidence="5">The sequence shown here is derived from an EMBL/GenBank/DDBJ whole genome shotgun (WGS) entry which is preliminary data.</text>
</comment>
<evidence type="ECO:0000259" key="4">
    <source>
        <dbReference type="PROSITE" id="PS50995"/>
    </source>
</evidence>
<dbReference type="InterPro" id="IPR023187">
    <property type="entry name" value="Tscrpt_reg_MarR-type_CS"/>
</dbReference>
<dbReference type="Pfam" id="PF01047">
    <property type="entry name" value="MarR"/>
    <property type="match status" value="1"/>
</dbReference>